<protein>
    <submittedName>
        <fullName evidence="3">SRPBCC family protein</fullName>
    </submittedName>
</protein>
<dbReference type="InterPro" id="IPR013538">
    <property type="entry name" value="ASHA1/2-like_C"/>
</dbReference>
<organism evidence="3 4">
    <name type="scientific">Aliirhizobium smilacinae</name>
    <dbReference type="NCBI Taxonomy" id="1395944"/>
    <lineage>
        <taxon>Bacteria</taxon>
        <taxon>Pseudomonadati</taxon>
        <taxon>Pseudomonadota</taxon>
        <taxon>Alphaproteobacteria</taxon>
        <taxon>Hyphomicrobiales</taxon>
        <taxon>Rhizobiaceae</taxon>
        <taxon>Aliirhizobium</taxon>
    </lineage>
</organism>
<evidence type="ECO:0000313" key="3">
    <source>
        <dbReference type="EMBL" id="TNM62917.1"/>
    </source>
</evidence>
<sequence length="177" mass="20553">MNDMISLNKYGAVTAPFEITIQRKLPGPIERIWDYLTDSDLRRQWLASGVMPETPGDTFELVWRNDELTDQPEERPEGFPQEQRMTSEIVAFEAPHRLVFTWPPSGKVSIELKPIGTDVLLTLIHSHISDRRNMTMVGAGWHMHLDILAAKANGYKPEPFWKGWLRLREEYERLIPE</sequence>
<feature type="domain" description="Activator of Hsp90 ATPase homologue 1/2-like C-terminal" evidence="2">
    <location>
        <begin position="28"/>
        <end position="150"/>
    </location>
</feature>
<dbReference type="RefSeq" id="WP_139677410.1">
    <property type="nucleotide sequence ID" value="NZ_VDMN01000003.1"/>
</dbReference>
<dbReference type="Pfam" id="PF08327">
    <property type="entry name" value="AHSA1"/>
    <property type="match status" value="1"/>
</dbReference>
<keyword evidence="4" id="KW-1185">Reference proteome</keyword>
<name>A0A5C4XHM8_9HYPH</name>
<dbReference type="EMBL" id="VDMN01000003">
    <property type="protein sequence ID" value="TNM62917.1"/>
    <property type="molecule type" value="Genomic_DNA"/>
</dbReference>
<gene>
    <name evidence="3" type="ORF">FHP24_17015</name>
</gene>
<evidence type="ECO:0000313" key="4">
    <source>
        <dbReference type="Proteomes" id="UP000311605"/>
    </source>
</evidence>
<dbReference type="SUPFAM" id="SSF55961">
    <property type="entry name" value="Bet v1-like"/>
    <property type="match status" value="1"/>
</dbReference>
<dbReference type="OrthoDB" id="9800600at2"/>
<comment type="similarity">
    <text evidence="1">Belongs to the AHA1 family.</text>
</comment>
<accession>A0A5C4XHM8</accession>
<dbReference type="Gene3D" id="3.30.530.20">
    <property type="match status" value="1"/>
</dbReference>
<reference evidence="3 4" key="1">
    <citation type="submission" date="2019-06" db="EMBL/GenBank/DDBJ databases">
        <title>The draft genome of Rhizobium smilacinae PTYR-5.</title>
        <authorList>
            <person name="Liu L."/>
            <person name="Li L."/>
            <person name="Zhang X."/>
        </authorList>
    </citation>
    <scope>NUCLEOTIDE SEQUENCE [LARGE SCALE GENOMIC DNA]</scope>
    <source>
        <strain evidence="3 4">PTYR-5</strain>
    </source>
</reference>
<proteinExistence type="inferred from homology"/>
<dbReference type="CDD" id="cd08899">
    <property type="entry name" value="SRPBCC_CalC_Aha1-like_6"/>
    <property type="match status" value="1"/>
</dbReference>
<comment type="caution">
    <text evidence="3">The sequence shown here is derived from an EMBL/GenBank/DDBJ whole genome shotgun (WGS) entry which is preliminary data.</text>
</comment>
<dbReference type="Proteomes" id="UP000311605">
    <property type="component" value="Unassembled WGS sequence"/>
</dbReference>
<evidence type="ECO:0000256" key="1">
    <source>
        <dbReference type="ARBA" id="ARBA00006817"/>
    </source>
</evidence>
<evidence type="ECO:0000259" key="2">
    <source>
        <dbReference type="Pfam" id="PF08327"/>
    </source>
</evidence>
<dbReference type="InterPro" id="IPR023393">
    <property type="entry name" value="START-like_dom_sf"/>
</dbReference>
<dbReference type="AlphaFoldDB" id="A0A5C4XHM8"/>